<dbReference type="PANTHER" id="PTHR36206">
    <property type="entry name" value="ASPERCRYPTIN BIOSYNTHESIS CLUSTER-SPECIFIC TRANSCRIPTION REGULATOR ATNN-RELATED"/>
    <property type="match status" value="1"/>
</dbReference>
<keyword evidence="3" id="KW-0805">Transcription regulation</keyword>
<dbReference type="InterPro" id="IPR036864">
    <property type="entry name" value="Zn2-C6_fun-type_DNA-bd_sf"/>
</dbReference>
<gene>
    <name evidence="9" type="ORF">POLS_LOCUS3976</name>
</gene>
<dbReference type="PROSITE" id="PS00463">
    <property type="entry name" value="ZN2_CY6_FUNGAL_1"/>
    <property type="match status" value="1"/>
</dbReference>
<feature type="region of interest" description="Disordered" evidence="7">
    <location>
        <begin position="233"/>
        <end position="340"/>
    </location>
</feature>
<dbReference type="SUPFAM" id="SSF57701">
    <property type="entry name" value="Zn2/Cys6 DNA-binding domain"/>
    <property type="match status" value="1"/>
</dbReference>
<feature type="compositionally biased region" description="Polar residues" evidence="7">
    <location>
        <begin position="500"/>
        <end position="519"/>
    </location>
</feature>
<proteinExistence type="predicted"/>
<dbReference type="SMART" id="SM00066">
    <property type="entry name" value="GAL4"/>
    <property type="match status" value="1"/>
</dbReference>
<dbReference type="Proteomes" id="UP001153618">
    <property type="component" value="Unassembled WGS sequence"/>
</dbReference>
<dbReference type="PROSITE" id="PS50048">
    <property type="entry name" value="ZN2_CY6_FUNGAL_2"/>
    <property type="match status" value="1"/>
</dbReference>
<dbReference type="CDD" id="cd00067">
    <property type="entry name" value="GAL4"/>
    <property type="match status" value="1"/>
</dbReference>
<dbReference type="Pfam" id="PF00172">
    <property type="entry name" value="Zn_clus"/>
    <property type="match status" value="1"/>
</dbReference>
<evidence type="ECO:0000256" key="3">
    <source>
        <dbReference type="ARBA" id="ARBA00023015"/>
    </source>
</evidence>
<keyword evidence="5" id="KW-0804">Transcription</keyword>
<feature type="region of interest" description="Disordered" evidence="7">
    <location>
        <begin position="188"/>
        <end position="207"/>
    </location>
</feature>
<evidence type="ECO:0000256" key="2">
    <source>
        <dbReference type="ARBA" id="ARBA00022833"/>
    </source>
</evidence>
<dbReference type="GO" id="GO:0000981">
    <property type="term" value="F:DNA-binding transcription factor activity, RNA polymerase II-specific"/>
    <property type="evidence" value="ECO:0007669"/>
    <property type="project" value="InterPro"/>
</dbReference>
<feature type="compositionally biased region" description="Pro residues" evidence="7">
    <location>
        <begin position="75"/>
        <end position="86"/>
    </location>
</feature>
<feature type="compositionally biased region" description="Low complexity" evidence="7">
    <location>
        <begin position="286"/>
        <end position="311"/>
    </location>
</feature>
<dbReference type="AlphaFoldDB" id="A0A9W4MU19"/>
<feature type="compositionally biased region" description="Polar residues" evidence="7">
    <location>
        <begin position="191"/>
        <end position="207"/>
    </location>
</feature>
<keyword evidence="10" id="KW-1185">Reference proteome</keyword>
<dbReference type="GO" id="GO:0008270">
    <property type="term" value="F:zinc ion binding"/>
    <property type="evidence" value="ECO:0007669"/>
    <property type="project" value="InterPro"/>
</dbReference>
<feature type="region of interest" description="Disordered" evidence="7">
    <location>
        <begin position="1"/>
        <end position="174"/>
    </location>
</feature>
<evidence type="ECO:0000259" key="8">
    <source>
        <dbReference type="PROSITE" id="PS50048"/>
    </source>
</evidence>
<feature type="compositionally biased region" description="Low complexity" evidence="7">
    <location>
        <begin position="450"/>
        <end position="461"/>
    </location>
</feature>
<evidence type="ECO:0000256" key="4">
    <source>
        <dbReference type="ARBA" id="ARBA00023125"/>
    </source>
</evidence>
<evidence type="ECO:0000256" key="5">
    <source>
        <dbReference type="ARBA" id="ARBA00023163"/>
    </source>
</evidence>
<organism evidence="9 10">
    <name type="scientific">Penicillium olsonii</name>
    <dbReference type="NCBI Taxonomy" id="99116"/>
    <lineage>
        <taxon>Eukaryota</taxon>
        <taxon>Fungi</taxon>
        <taxon>Dikarya</taxon>
        <taxon>Ascomycota</taxon>
        <taxon>Pezizomycotina</taxon>
        <taxon>Eurotiomycetes</taxon>
        <taxon>Eurotiomycetidae</taxon>
        <taxon>Eurotiales</taxon>
        <taxon>Aspergillaceae</taxon>
        <taxon>Penicillium</taxon>
    </lineage>
</organism>
<name>A0A9W4MU19_PENOL</name>
<dbReference type="PANTHER" id="PTHR36206:SF13">
    <property type="entry name" value="TRANSCRIPTIONAL REGULATORY PROTEIN MOC3"/>
    <property type="match status" value="1"/>
</dbReference>
<comment type="caution">
    <text evidence="9">The sequence shown here is derived from an EMBL/GenBank/DDBJ whole genome shotgun (WGS) entry which is preliminary data.</text>
</comment>
<dbReference type="InterPro" id="IPR052360">
    <property type="entry name" value="Transcr_Regulatory_Proteins"/>
</dbReference>
<feature type="compositionally biased region" description="Polar residues" evidence="7">
    <location>
        <begin position="54"/>
        <end position="70"/>
    </location>
</feature>
<keyword evidence="2" id="KW-0862">Zinc</keyword>
<keyword evidence="6" id="KW-0539">Nucleus</keyword>
<evidence type="ECO:0000313" key="9">
    <source>
        <dbReference type="EMBL" id="CAG8076034.1"/>
    </source>
</evidence>
<evidence type="ECO:0000256" key="1">
    <source>
        <dbReference type="ARBA" id="ARBA00022723"/>
    </source>
</evidence>
<evidence type="ECO:0000256" key="6">
    <source>
        <dbReference type="ARBA" id="ARBA00023242"/>
    </source>
</evidence>
<dbReference type="GO" id="GO:0003677">
    <property type="term" value="F:DNA binding"/>
    <property type="evidence" value="ECO:0007669"/>
    <property type="project" value="UniProtKB-KW"/>
</dbReference>
<feature type="compositionally biased region" description="Low complexity" evidence="7">
    <location>
        <begin position="15"/>
        <end position="28"/>
    </location>
</feature>
<evidence type="ECO:0000256" key="7">
    <source>
        <dbReference type="SAM" id="MobiDB-lite"/>
    </source>
</evidence>
<feature type="domain" description="Zn(2)-C6 fungal-type" evidence="8">
    <location>
        <begin position="389"/>
        <end position="417"/>
    </location>
</feature>
<dbReference type="InterPro" id="IPR001138">
    <property type="entry name" value="Zn2Cys6_DnaBD"/>
</dbReference>
<reference evidence="9" key="1">
    <citation type="submission" date="2021-07" db="EMBL/GenBank/DDBJ databases">
        <authorList>
            <person name="Branca A.L. A."/>
        </authorList>
    </citation>
    <scope>NUCLEOTIDE SEQUENCE</scope>
</reference>
<accession>A0A9W4MU19</accession>
<dbReference type="Gene3D" id="4.10.240.10">
    <property type="entry name" value="Zn(2)-C6 fungal-type DNA-binding domain"/>
    <property type="match status" value="1"/>
</dbReference>
<protein>
    <recommendedName>
        <fullName evidence="8">Zn(2)-C6 fungal-type domain-containing protein</fullName>
    </recommendedName>
</protein>
<feature type="compositionally biased region" description="Basic and acidic residues" evidence="7">
    <location>
        <begin position="233"/>
        <end position="242"/>
    </location>
</feature>
<keyword evidence="1" id="KW-0479">Metal-binding</keyword>
<dbReference type="EMBL" id="CAJVOS010000019">
    <property type="protein sequence ID" value="CAG8076034.1"/>
    <property type="molecule type" value="Genomic_DNA"/>
</dbReference>
<dbReference type="OrthoDB" id="5375558at2759"/>
<feature type="compositionally biased region" description="Polar residues" evidence="7">
    <location>
        <begin position="312"/>
        <end position="324"/>
    </location>
</feature>
<feature type="region of interest" description="Disordered" evidence="7">
    <location>
        <begin position="430"/>
        <end position="536"/>
    </location>
</feature>
<evidence type="ECO:0000313" key="10">
    <source>
        <dbReference type="Proteomes" id="UP001153618"/>
    </source>
</evidence>
<keyword evidence="4" id="KW-0238">DNA-binding</keyword>
<sequence length="836" mass="90624">MAEPTDSSAPPGETPNPATEPNAPATETSQPLPPSEPLPATAPESLPIEHSAGTEASQPPLQTEQATAESNPLAVGPPPAGPPPSELIPTDQAPADPTSAEPTPAEPTAVGPVHNASTYHPTEEPMEVGPIHDANVYHPSDEPTQSTQEPDATLPSIESSLPPIDSSIPAMDTSEAFGDSELNSFDALPSIGSTTGQDMSLPSIDTTLPSLDHSLPAIGIDDIPTMDEHEFRDDSHLDHHDSNSGLHDPTGTGHDPNQHSGTNGVSHYQPSSNGTYQYSHSPAQSQQPGTPQAQTHTQHQFQAQPQQHYQQNDMYHNSGAQGQVPQAPIGSPLPNNMPPMASMGQYMTGYPSNMGQGNAQMRYQLPGDPNKMLSGNRHKKEVKRRTKTGCLTCRKRRIKCDEAHPVCRNCVKSKRECLGYDPVFRTQASTPSAIQPAPNPPPSLVVNPQGPSTTTPTAPSYPSAPPGYMPASSQPFAPSLHSESPTASVEQHAHRASIDPSLSASSQPTHTEMQNTTAPRPQGSEPAYKGNPYPLAGGSRREANHCMPAAKNIYIIDLFSLRGIAPPPPHAIGTLPPGRLEEIQAVFLATYAPAIDKLLEVRWYSDKALSYLMADSQLMAEYSALIDAFNEWNLQDGETLARLESFEASIIWKSMALCRKVPDGETGQQGRDWNLCAACARLNVVEALLTWNHLDTNPLSRELVMDAANPPNTPDQFQARQLDFWDQVGEFLTLYDNEASSAKQIDDTLSRCRQLLDTYENRDIIYSISVARHLGQRWADFPNSLPKVGYTTEKESGTKLFVAQKFLEEEAEGKGTTQIYKRVCCMAVRSWWVARG</sequence>
<feature type="compositionally biased region" description="Low complexity" evidence="7">
    <location>
        <begin position="93"/>
        <end position="109"/>
    </location>
</feature>
<feature type="compositionally biased region" description="Polar residues" evidence="7">
    <location>
        <begin position="258"/>
        <end position="285"/>
    </location>
</feature>